<feature type="compositionally biased region" description="Low complexity" evidence="10">
    <location>
        <begin position="156"/>
        <end position="187"/>
    </location>
</feature>
<dbReference type="PANTHER" id="PTHR11709:SF87">
    <property type="entry name" value="LACCASE"/>
    <property type="match status" value="1"/>
</dbReference>
<dbReference type="InterPro" id="IPR002355">
    <property type="entry name" value="Cu_oxidase_Cu_BS"/>
</dbReference>
<protein>
    <recommendedName>
        <fullName evidence="4">laccase</fullName>
        <ecNumber evidence="4">1.10.3.2</ecNumber>
    </recommendedName>
</protein>
<evidence type="ECO:0000313" key="16">
    <source>
        <dbReference type="Proteomes" id="UP001161757"/>
    </source>
</evidence>
<sequence length="797" mass="84791">MRSLKYLAVALPLHFLAASAGAPEEDVIERHVVTRTITVCPLTALFTCEADRLPTSTATNGNGNGWGSGSTTTVSGHAGTTTSAGHGWGGSSSSSVTGTATGTSTQTGTTSGHGSGWGSESSTATTTASASWHYGNGTSTSSGSGWGTGTTSTITTSFSSSTSTTSGAGNATTTTTSSTSTSCGNSTHAATGIPQPRCNDANSRSKWLCGGKSIDDDTHNLFYSGERKKYTLTITSQDIDFDGTPRPAFAINGQTPGEPIVANWGDIVEVTVINGLKDNATTIHWHGIRQYGTNDQDGVPGVTECGIAPGSSRVYTWHAATYGTGWYHSHALAQYGGGIRGPIIIHGPATADYDLDMGSVMIDEAFDKTIFQMAWNIARTRGALPPATNYLLNGKNKSPDGTTGESAKWIVKKGKKHLFRIINSSAQSAYAVHFDNHKMKVISADFTPIVPYETDVLYIQSGQRYNVIVEMDQPEGAYYLRAVTQTGCGVTSANDGLGTSNGIFTYEGSCATPTQGNFTITTAGDCKDEPLASLVPHVKKNAGSTSTFQETVKLLPGGNAGSQNFEGYGPVVRWYLGPIGDLSSNSGVPSASKGINVTYQEPTLKTLATLPNLSYNSSLYSNAAVLDGPAGQWVYFVIQNNFQTSHPMHLHGHDFSVLGQGRGVFTADMVSQLHFDNPIRRDTVLLFGIGNPVAFTSGWTVIGFQTDNPGAWVMHCHIIWHADGGMGLQFLERPSDINAAKYYNTRAFQDECSTLKAYEAVGDRYKSPYEAGIKRRHLSERKRFHGGRVLGDSVRRY</sequence>
<evidence type="ECO:0000256" key="5">
    <source>
        <dbReference type="ARBA" id="ARBA00022723"/>
    </source>
</evidence>
<dbReference type="CDD" id="cd13880">
    <property type="entry name" value="CuRO_2_MaLCC_like"/>
    <property type="match status" value="1"/>
</dbReference>
<dbReference type="PANTHER" id="PTHR11709">
    <property type="entry name" value="MULTI-COPPER OXIDASE"/>
    <property type="match status" value="1"/>
</dbReference>
<dbReference type="PROSITE" id="PS00079">
    <property type="entry name" value="MULTICOPPER_OXIDASE1"/>
    <property type="match status" value="1"/>
</dbReference>
<keyword evidence="6" id="KW-0560">Oxidoreductase</keyword>
<dbReference type="InterPro" id="IPR008972">
    <property type="entry name" value="Cupredoxin"/>
</dbReference>
<evidence type="ECO:0000256" key="10">
    <source>
        <dbReference type="SAM" id="MobiDB-lite"/>
    </source>
</evidence>
<dbReference type="InterPro" id="IPR033138">
    <property type="entry name" value="Cu_oxidase_CS"/>
</dbReference>
<dbReference type="GO" id="GO:0005507">
    <property type="term" value="F:copper ion binding"/>
    <property type="evidence" value="ECO:0007669"/>
    <property type="project" value="InterPro"/>
</dbReference>
<dbReference type="InterPro" id="IPR045087">
    <property type="entry name" value="Cu-oxidase_fam"/>
</dbReference>
<dbReference type="InterPro" id="IPR001117">
    <property type="entry name" value="Cu-oxidase_2nd"/>
</dbReference>
<dbReference type="GO" id="GO:0052716">
    <property type="term" value="F:hydroquinone:oxygen oxidoreductase activity"/>
    <property type="evidence" value="ECO:0007669"/>
    <property type="project" value="UniProtKB-EC"/>
</dbReference>
<evidence type="ECO:0000256" key="6">
    <source>
        <dbReference type="ARBA" id="ARBA00023002"/>
    </source>
</evidence>
<keyword evidence="9" id="KW-0439">Lignin degradation</keyword>
<evidence type="ECO:0000259" key="13">
    <source>
        <dbReference type="Pfam" id="PF07731"/>
    </source>
</evidence>
<evidence type="ECO:0000259" key="14">
    <source>
        <dbReference type="Pfam" id="PF07732"/>
    </source>
</evidence>
<keyword evidence="7" id="KW-0186">Copper</keyword>
<evidence type="ECO:0000256" key="2">
    <source>
        <dbReference type="ARBA" id="ARBA00001935"/>
    </source>
</evidence>
<dbReference type="SUPFAM" id="SSF49503">
    <property type="entry name" value="Cupredoxins"/>
    <property type="match status" value="3"/>
</dbReference>
<comment type="catalytic activity">
    <reaction evidence="1">
        <text>4 hydroquinone + O2 = 4 benzosemiquinone + 2 H2O</text>
        <dbReference type="Rhea" id="RHEA:11276"/>
        <dbReference type="ChEBI" id="CHEBI:15377"/>
        <dbReference type="ChEBI" id="CHEBI:15379"/>
        <dbReference type="ChEBI" id="CHEBI:17594"/>
        <dbReference type="ChEBI" id="CHEBI:17977"/>
        <dbReference type="EC" id="1.10.3.2"/>
    </reaction>
</comment>
<dbReference type="Gene3D" id="2.60.40.420">
    <property type="entry name" value="Cupredoxins - blue copper proteins"/>
    <property type="match status" value="3"/>
</dbReference>
<evidence type="ECO:0000256" key="1">
    <source>
        <dbReference type="ARBA" id="ARBA00000349"/>
    </source>
</evidence>
<feature type="domain" description="Plastocyanin-like" evidence="14">
    <location>
        <begin position="234"/>
        <end position="348"/>
    </location>
</feature>
<dbReference type="InterPro" id="IPR011707">
    <property type="entry name" value="Cu-oxidase-like_N"/>
</dbReference>
<keyword evidence="8" id="KW-0325">Glycoprotein</keyword>
<dbReference type="InterPro" id="IPR011706">
    <property type="entry name" value="Cu-oxidase_C"/>
</dbReference>
<dbReference type="PROSITE" id="PS00080">
    <property type="entry name" value="MULTICOPPER_OXIDASE2"/>
    <property type="match status" value="1"/>
</dbReference>
<feature type="compositionally biased region" description="Low complexity" evidence="10">
    <location>
        <begin position="118"/>
        <end position="130"/>
    </location>
</feature>
<evidence type="ECO:0000256" key="3">
    <source>
        <dbReference type="ARBA" id="ARBA00010609"/>
    </source>
</evidence>
<dbReference type="Pfam" id="PF07732">
    <property type="entry name" value="Cu-oxidase_3"/>
    <property type="match status" value="1"/>
</dbReference>
<evidence type="ECO:0000256" key="11">
    <source>
        <dbReference type="SAM" id="SignalP"/>
    </source>
</evidence>
<dbReference type="GO" id="GO:0046274">
    <property type="term" value="P:lignin catabolic process"/>
    <property type="evidence" value="ECO:0007669"/>
    <property type="project" value="UniProtKB-KW"/>
</dbReference>
<dbReference type="Pfam" id="PF00394">
    <property type="entry name" value="Cu-oxidase"/>
    <property type="match status" value="1"/>
</dbReference>
<comment type="similarity">
    <text evidence="3">Belongs to the multicopper oxidase family.</text>
</comment>
<proteinExistence type="inferred from homology"/>
<keyword evidence="5" id="KW-0479">Metal-binding</keyword>
<evidence type="ECO:0000256" key="7">
    <source>
        <dbReference type="ARBA" id="ARBA00023008"/>
    </source>
</evidence>
<dbReference type="CDD" id="cd13901">
    <property type="entry name" value="CuRO_3_MaLCC_like"/>
    <property type="match status" value="1"/>
</dbReference>
<feature type="signal peptide" evidence="11">
    <location>
        <begin position="1"/>
        <end position="21"/>
    </location>
</feature>
<accession>A0AAN6EXY9</accession>
<feature type="region of interest" description="Disordered" evidence="10">
    <location>
        <begin position="55"/>
        <end position="130"/>
    </location>
</feature>
<comment type="caution">
    <text evidence="15">The sequence shown here is derived from an EMBL/GenBank/DDBJ whole genome shotgun (WGS) entry which is preliminary data.</text>
</comment>
<comment type="cofactor">
    <cofactor evidence="2">
        <name>Cu cation</name>
        <dbReference type="ChEBI" id="CHEBI:23378"/>
    </cofactor>
</comment>
<feature type="compositionally biased region" description="Low complexity" evidence="10">
    <location>
        <begin position="69"/>
        <end position="110"/>
    </location>
</feature>
<dbReference type="CDD" id="cd13854">
    <property type="entry name" value="CuRO_1_MaLCC_like"/>
    <property type="match status" value="1"/>
</dbReference>
<evidence type="ECO:0000256" key="9">
    <source>
        <dbReference type="ARBA" id="ARBA00023185"/>
    </source>
</evidence>
<dbReference type="EC" id="1.10.3.2" evidence="4"/>
<dbReference type="Pfam" id="PF07731">
    <property type="entry name" value="Cu-oxidase_2"/>
    <property type="match status" value="1"/>
</dbReference>
<name>A0AAN6EXY9_EXODE</name>
<organism evidence="15 16">
    <name type="scientific">Exophiala dermatitidis</name>
    <name type="common">Black yeast-like fungus</name>
    <name type="synonym">Wangiella dermatitidis</name>
    <dbReference type="NCBI Taxonomy" id="5970"/>
    <lineage>
        <taxon>Eukaryota</taxon>
        <taxon>Fungi</taxon>
        <taxon>Dikarya</taxon>
        <taxon>Ascomycota</taxon>
        <taxon>Pezizomycotina</taxon>
        <taxon>Eurotiomycetes</taxon>
        <taxon>Chaetothyriomycetidae</taxon>
        <taxon>Chaetothyriales</taxon>
        <taxon>Herpotrichiellaceae</taxon>
        <taxon>Exophiala</taxon>
    </lineage>
</organism>
<dbReference type="EMBL" id="JAJGCB010000006">
    <property type="protein sequence ID" value="KAJ8992005.1"/>
    <property type="molecule type" value="Genomic_DNA"/>
</dbReference>
<evidence type="ECO:0000256" key="4">
    <source>
        <dbReference type="ARBA" id="ARBA00012297"/>
    </source>
</evidence>
<evidence type="ECO:0000313" key="15">
    <source>
        <dbReference type="EMBL" id="KAJ8992005.1"/>
    </source>
</evidence>
<evidence type="ECO:0000259" key="12">
    <source>
        <dbReference type="Pfam" id="PF00394"/>
    </source>
</evidence>
<feature type="region of interest" description="Disordered" evidence="10">
    <location>
        <begin position="156"/>
        <end position="197"/>
    </location>
</feature>
<dbReference type="Proteomes" id="UP001161757">
    <property type="component" value="Unassembled WGS sequence"/>
</dbReference>
<feature type="domain" description="Plastocyanin-like" evidence="12">
    <location>
        <begin position="364"/>
        <end position="508"/>
    </location>
</feature>
<evidence type="ECO:0000256" key="8">
    <source>
        <dbReference type="ARBA" id="ARBA00023180"/>
    </source>
</evidence>
<feature type="domain" description="Plastocyanin-like" evidence="13">
    <location>
        <begin position="599"/>
        <end position="735"/>
    </location>
</feature>
<feature type="chain" id="PRO_5042992984" description="laccase" evidence="11">
    <location>
        <begin position="22"/>
        <end position="797"/>
    </location>
</feature>
<keyword evidence="11" id="KW-0732">Signal</keyword>
<dbReference type="AlphaFoldDB" id="A0AAN6EXY9"/>
<gene>
    <name evidence="15" type="ORF">HRR80_003905</name>
</gene>
<reference evidence="15" key="1">
    <citation type="submission" date="2023-01" db="EMBL/GenBank/DDBJ databases">
        <title>Exophiala dermititidis isolated from Cystic Fibrosis Patient.</title>
        <authorList>
            <person name="Kurbessoian T."/>
            <person name="Crocker A."/>
            <person name="Murante D."/>
            <person name="Hogan D.A."/>
            <person name="Stajich J.E."/>
        </authorList>
    </citation>
    <scope>NUCLEOTIDE SEQUENCE</scope>
    <source>
        <strain evidence="15">Ex8</strain>
    </source>
</reference>